<feature type="domain" description="Reverse transcriptase" evidence="2">
    <location>
        <begin position="168"/>
        <end position="343"/>
    </location>
</feature>
<sequence>METSFESHQPQPFAGYVQVCEVGDTTSPMAQRNFPPSFWNSAYQPPTSSLTSPHPDPLHPYTDPYHPHTSALHSHHYNPDPWHPYALGASSQSSYHQPIHHDMYSMASSSHFNPRYSSLLIQPTVRPGRLPAVPGQCDLGKPESAWTRPYGADQMGGEFPGLGTDRTENKSTVGTLILTDFSKAFDRVCHTTAINKLIRLGARSSLIPWVCNFVSNRRQRVRYQGALSQWENLTCGVAQGTLMGPLVFLAMINDARPVTENSYWKYVDDYNLGEVRKISIPTSLQSDLNNLDNWAADNRMLLNPKKCKAMHFSFVRTPLQPPVLTLAGQTLDITTKARLLGLHIRSDLKWDDQVETMVSKSSKRLVIISRLRRSGAPVADLITIYCGYIRPLLEYAVPCWGSALTLRQSASLEQVWIITARSRQSARICTGSETPQLDTTRPSPCGNPPPPSGPPTGTEPARLSQGAP</sequence>
<dbReference type="InterPro" id="IPR043502">
    <property type="entry name" value="DNA/RNA_pol_sf"/>
</dbReference>
<dbReference type="Pfam" id="PF00078">
    <property type="entry name" value="RVT_1"/>
    <property type="match status" value="1"/>
</dbReference>
<dbReference type="OrthoDB" id="10050213at2759"/>
<feature type="region of interest" description="Disordered" evidence="1">
    <location>
        <begin position="45"/>
        <end position="73"/>
    </location>
</feature>
<organism evidence="3 4">
    <name type="scientific">Branchiostoma lanceolatum</name>
    <name type="common">Common lancelet</name>
    <name type="synonym">Amphioxus lanceolatum</name>
    <dbReference type="NCBI Taxonomy" id="7740"/>
    <lineage>
        <taxon>Eukaryota</taxon>
        <taxon>Metazoa</taxon>
        <taxon>Chordata</taxon>
        <taxon>Cephalochordata</taxon>
        <taxon>Leptocardii</taxon>
        <taxon>Amphioxiformes</taxon>
        <taxon>Branchiostomatidae</taxon>
        <taxon>Branchiostoma</taxon>
    </lineage>
</organism>
<feature type="compositionally biased region" description="Polar residues" evidence="1">
    <location>
        <begin position="428"/>
        <end position="438"/>
    </location>
</feature>
<dbReference type="SUPFAM" id="SSF56672">
    <property type="entry name" value="DNA/RNA polymerases"/>
    <property type="match status" value="1"/>
</dbReference>
<evidence type="ECO:0000313" key="4">
    <source>
        <dbReference type="Proteomes" id="UP000838412"/>
    </source>
</evidence>
<feature type="region of interest" description="Disordered" evidence="1">
    <location>
        <begin position="428"/>
        <end position="468"/>
    </location>
</feature>
<gene>
    <name evidence="3" type="primary">Hypp85</name>
    <name evidence="3" type="ORF">BLAG_LOCUS254</name>
</gene>
<evidence type="ECO:0000256" key="1">
    <source>
        <dbReference type="SAM" id="MobiDB-lite"/>
    </source>
</evidence>
<accession>A0A8J9W1F5</accession>
<name>A0A8J9W1F5_BRALA</name>
<dbReference type="AlphaFoldDB" id="A0A8J9W1F5"/>
<feature type="compositionally biased region" description="Pro residues" evidence="1">
    <location>
        <begin position="445"/>
        <end position="454"/>
    </location>
</feature>
<protein>
    <submittedName>
        <fullName evidence="3">Hypp85 protein</fullName>
    </submittedName>
</protein>
<keyword evidence="4" id="KW-1185">Reference proteome</keyword>
<proteinExistence type="predicted"/>
<dbReference type="Proteomes" id="UP000838412">
    <property type="component" value="Chromosome 1"/>
</dbReference>
<dbReference type="InterPro" id="IPR000477">
    <property type="entry name" value="RT_dom"/>
</dbReference>
<dbReference type="EMBL" id="OV696686">
    <property type="protein sequence ID" value="CAH1226284.1"/>
    <property type="molecule type" value="Genomic_DNA"/>
</dbReference>
<evidence type="ECO:0000313" key="3">
    <source>
        <dbReference type="EMBL" id="CAH1226284.1"/>
    </source>
</evidence>
<reference evidence="3" key="1">
    <citation type="submission" date="2022-01" db="EMBL/GenBank/DDBJ databases">
        <authorList>
            <person name="Braso-Vives M."/>
        </authorList>
    </citation>
    <scope>NUCLEOTIDE SEQUENCE</scope>
</reference>
<evidence type="ECO:0000259" key="2">
    <source>
        <dbReference type="Pfam" id="PF00078"/>
    </source>
</evidence>
<dbReference type="PANTHER" id="PTHR33332">
    <property type="entry name" value="REVERSE TRANSCRIPTASE DOMAIN-CONTAINING PROTEIN"/>
    <property type="match status" value="1"/>
</dbReference>